<dbReference type="Pfam" id="PF14903">
    <property type="entry name" value="WG_beta_rep"/>
    <property type="match status" value="4"/>
</dbReference>
<dbReference type="PANTHER" id="PTHR37841:SF1">
    <property type="entry name" value="DUF3298 DOMAIN-CONTAINING PROTEIN"/>
    <property type="match status" value="1"/>
</dbReference>
<dbReference type="PANTHER" id="PTHR37841">
    <property type="entry name" value="GLR2918 PROTEIN"/>
    <property type="match status" value="1"/>
</dbReference>
<evidence type="ECO:0000313" key="1">
    <source>
        <dbReference type="EMBL" id="CAG5086538.1"/>
    </source>
</evidence>
<proteinExistence type="predicted"/>
<dbReference type="Proteomes" id="UP000683507">
    <property type="component" value="Chromosome"/>
</dbReference>
<evidence type="ECO:0008006" key="3">
    <source>
        <dbReference type="Google" id="ProtNLM"/>
    </source>
</evidence>
<reference evidence="1" key="1">
    <citation type="submission" date="2021-04" db="EMBL/GenBank/DDBJ databases">
        <authorList>
            <person name="Rodrigo-Torres L."/>
            <person name="Arahal R. D."/>
            <person name="Lucena T."/>
        </authorList>
    </citation>
    <scope>NUCLEOTIDE SEQUENCE</scope>
    <source>
        <strain evidence="1">AS29M-1</strain>
    </source>
</reference>
<protein>
    <recommendedName>
        <fullName evidence="3">WG repeat-containing protein</fullName>
    </recommendedName>
</protein>
<dbReference type="InterPro" id="IPR032774">
    <property type="entry name" value="WG_beta_rep"/>
</dbReference>
<evidence type="ECO:0000313" key="2">
    <source>
        <dbReference type="Proteomes" id="UP000683507"/>
    </source>
</evidence>
<gene>
    <name evidence="1" type="ORF">CRYO30217_03165</name>
</gene>
<dbReference type="RefSeq" id="WP_258543353.1">
    <property type="nucleotide sequence ID" value="NZ_OU015584.1"/>
</dbReference>
<keyword evidence="2" id="KW-1185">Reference proteome</keyword>
<dbReference type="KEGG" id="ptan:CRYO30217_03165"/>
<organism evidence="1 2">
    <name type="scientific">Parvicella tangerina</name>
    <dbReference type="NCBI Taxonomy" id="2829795"/>
    <lineage>
        <taxon>Bacteria</taxon>
        <taxon>Pseudomonadati</taxon>
        <taxon>Bacteroidota</taxon>
        <taxon>Flavobacteriia</taxon>
        <taxon>Flavobacteriales</taxon>
        <taxon>Parvicellaceae</taxon>
        <taxon>Parvicella</taxon>
    </lineage>
</organism>
<name>A0A916JQ12_9FLAO</name>
<accession>A0A916JQ12</accession>
<dbReference type="AlphaFoldDB" id="A0A916JQ12"/>
<dbReference type="EMBL" id="OU015584">
    <property type="protein sequence ID" value="CAG5086538.1"/>
    <property type="molecule type" value="Genomic_DNA"/>
</dbReference>
<sequence length="1022" mass="118142">MRIISVFLALIVFDSFSQKAYREGNVYGFKQKGDVIIEPVFEYATDFSEGFACVKKDGKWGFIDSSNNWLVKPIYDKIGQFNRGFAKVAQGRKVGLINVTGDQVLQPIYDQINYTYQSWVEMVKDEKKGLYAPAFKDVPCEYSGVGMNSNGIAYGKKASGLYDIYDQEGLILENQEHAFSKWNVKENLAVAVKNGKYGLYNIALKDWVINPAYVHIEPLHTEEYSEYNEFGELTKYTFVYALFTEVGEVNYSIRKKTNGVNQLSILKAGSLNVLEDNVVNYEQTEEGKGYNRAYDYLLTFSDGKKKMLNASLKITTGFDWREDQKFREARVTKEDGMTSLYFNDELLLKAESIKPLTVVEEYEDKAGNMSTRESLLDVPYLVVKQSDNVALYDADRNEFVIDNLPSNTEFKFENGDELNAYKITYSADGKMGVLSNSFAPTKMIYQDVVDFEYNPFMLLKMNDEYHLVTKTNRDSILVSGDSIELFDMQNSLVFLAVKSGKISFYNPVTKNILGSYDEIYRKEDFPSAVITRKGDLYGLHQVIEEVVLEPQVKSKSNFVRRDVYPYYFYETDTSLKGIDGYDYECLDMHDVDFDENGKMAIGYYDCKDEGTFVPVTDARFKEGYSEVYPFFHMKGMNNRYGVVNHMGDTLIPFEYKQLYFADLNGDWSPYGYEYDQILEAHGKKGKGLISVRDGKLTPMAYSDIQIAYDFSYDTKAVWLYDKKRVGLYVHNKGVVYPAIYKTIYSGYDYLEWETDTLLLKTKKEKWGLGNMNGEIVLPTIYDDIRSFFFDYSLPYGWNPVMELELKKKLGIYLPRKNKMILQPIYDEIQEMTRIEDHVYDAEGELYAYVVTQKGKKGIVDYHGNILLPVAFEDFKIYPFDNYDPVRPTLVWAELDGTKYVNINDPRDSAKAIQYNDSVFYDKVVGYSAYKFNGNEIVRKNFLTGEETFHEGEIVIEGVEFDILYQNGKYGAIDKDGNTLVEPKYESGDFMPFRETEVMIGYENGVKYYIYVFNNERYTEEEW</sequence>